<proteinExistence type="predicted"/>
<dbReference type="RefSeq" id="WP_336545379.1">
    <property type="nucleotide sequence ID" value="NZ_JBBBDM010000004.1"/>
</dbReference>
<evidence type="ECO:0008006" key="3">
    <source>
        <dbReference type="Google" id="ProtNLM"/>
    </source>
</evidence>
<dbReference type="EMBL" id="JBBBDM010000004">
    <property type="protein sequence ID" value="MEI5687741.1"/>
    <property type="molecule type" value="Genomic_DNA"/>
</dbReference>
<reference evidence="1 2" key="1">
    <citation type="journal article" date="2013" name="Int. J. Syst. Evol. Microbiol.">
        <title>Sphingomonas kyungheensis sp. nov., a bacterium with ginsenoside-converting activity isolated from soil of a ginseng field.</title>
        <authorList>
            <person name="Son H.M."/>
            <person name="Yang J.E."/>
            <person name="Park Y."/>
            <person name="Han C.K."/>
            <person name="Kim S.G."/>
            <person name="Kook M."/>
            <person name="Yi T.H."/>
        </authorList>
    </citation>
    <scope>NUCLEOTIDE SEQUENCE [LARGE SCALE GENOMIC DNA]</scope>
    <source>
        <strain evidence="1 2">LMG 26582</strain>
    </source>
</reference>
<organism evidence="1 2">
    <name type="scientific">Sphingomonas kyungheensis</name>
    <dbReference type="NCBI Taxonomy" id="1069987"/>
    <lineage>
        <taxon>Bacteria</taxon>
        <taxon>Pseudomonadati</taxon>
        <taxon>Pseudomonadota</taxon>
        <taxon>Alphaproteobacteria</taxon>
        <taxon>Sphingomonadales</taxon>
        <taxon>Sphingomonadaceae</taxon>
        <taxon>Sphingomonas</taxon>
    </lineage>
</organism>
<name>A0ABU8H456_9SPHN</name>
<dbReference type="Proteomes" id="UP001367771">
    <property type="component" value="Unassembled WGS sequence"/>
</dbReference>
<protein>
    <recommendedName>
        <fullName evidence="3">Hedgehog/Intein (Hint) domain-containing protein</fullName>
    </recommendedName>
</protein>
<sequence>MLIRFTRADGQTISINPEMVRYVAPYGDGRMSIVHFSKDHFVLVEGDQAYVTSALDTGPR</sequence>
<evidence type="ECO:0000313" key="2">
    <source>
        <dbReference type="Proteomes" id="UP001367771"/>
    </source>
</evidence>
<evidence type="ECO:0000313" key="1">
    <source>
        <dbReference type="EMBL" id="MEI5687741.1"/>
    </source>
</evidence>
<gene>
    <name evidence="1" type="ORF">V8201_11690</name>
</gene>
<comment type="caution">
    <text evidence="1">The sequence shown here is derived from an EMBL/GenBank/DDBJ whole genome shotgun (WGS) entry which is preliminary data.</text>
</comment>
<keyword evidence="2" id="KW-1185">Reference proteome</keyword>
<accession>A0ABU8H456</accession>